<feature type="signal peptide" evidence="2">
    <location>
        <begin position="1"/>
        <end position="16"/>
    </location>
</feature>
<dbReference type="KEGG" id="amd:AMED_4970"/>
<dbReference type="PATRIC" id="fig|749927.5.peg.5139"/>
<dbReference type="EMBL" id="CP002000">
    <property type="protein sequence ID" value="ADJ46736.1"/>
    <property type="molecule type" value="Genomic_DNA"/>
</dbReference>
<gene>
    <name evidence="3" type="ordered locus">AMED_4970</name>
</gene>
<dbReference type="Pfam" id="PF12079">
    <property type="entry name" value="DUF3558"/>
    <property type="match status" value="1"/>
</dbReference>
<dbReference type="HOGENOM" id="CLU_097940_0_0_11"/>
<dbReference type="eggNOG" id="ENOG50322TR">
    <property type="taxonomic scope" value="Bacteria"/>
</dbReference>
<protein>
    <recommendedName>
        <fullName evidence="5">DUF3558 domain-containing protein</fullName>
    </recommendedName>
</protein>
<keyword evidence="2" id="KW-0732">Signal</keyword>
<dbReference type="Proteomes" id="UP000000328">
    <property type="component" value="Chromosome"/>
</dbReference>
<proteinExistence type="predicted"/>
<reference evidence="3 4" key="1">
    <citation type="journal article" date="2010" name="Cell Res.">
        <title>Complete genome sequence of the rifamycin SV-producing Amycolatopsis mediterranei U32 revealed its genetic characteristics in phylogeny and metabolism.</title>
        <authorList>
            <person name="Zhao W."/>
            <person name="Zhong Y."/>
            <person name="Yuan H."/>
            <person name="Wang J."/>
            <person name="Zheng H."/>
            <person name="Wang Y."/>
            <person name="Cen X."/>
            <person name="Xu F."/>
            <person name="Bai J."/>
            <person name="Han X."/>
            <person name="Lu G."/>
            <person name="Zhu Y."/>
            <person name="Shao Z."/>
            <person name="Yan H."/>
            <person name="Li C."/>
            <person name="Peng N."/>
            <person name="Zhang Z."/>
            <person name="Zhang Y."/>
            <person name="Lin W."/>
            <person name="Fan Y."/>
            <person name="Qin Z."/>
            <person name="Hu Y."/>
            <person name="Zhu B."/>
            <person name="Wang S."/>
            <person name="Ding X."/>
            <person name="Zhao G.P."/>
        </authorList>
    </citation>
    <scope>NUCLEOTIDE SEQUENCE [LARGE SCALE GENOMIC DNA]</scope>
    <source>
        <strain evidence="4">U-32</strain>
    </source>
</reference>
<feature type="compositionally biased region" description="Polar residues" evidence="1">
    <location>
        <begin position="28"/>
        <end position="44"/>
    </location>
</feature>
<name>A0A0H3D7W3_AMYMU</name>
<sequence>MTVRLLARVTVGVVAAALLLAGCSPEKTGTATPVPSGSASSNPSADPAVPKVATPLDVSKYVSKPCDIVPGTVLSSLRFTDPGHTQLQDEGFGAAGPGCGWKISGEGVSMQVIIGTGNRDRGAGGLAGLYGAHESGQFPFLEPAPAVEGYPAIYIDKRDRRPIGNCSIDVGVADDLVVGVYSGGYEGAEDSCAAAQKVAASIITTLKGA</sequence>
<feature type="region of interest" description="Disordered" evidence="1">
    <location>
        <begin position="28"/>
        <end position="50"/>
    </location>
</feature>
<accession>A0A0H3D7W3</accession>
<organism evidence="3 4">
    <name type="scientific">Amycolatopsis mediterranei (strain U-32)</name>
    <dbReference type="NCBI Taxonomy" id="749927"/>
    <lineage>
        <taxon>Bacteria</taxon>
        <taxon>Bacillati</taxon>
        <taxon>Actinomycetota</taxon>
        <taxon>Actinomycetes</taxon>
        <taxon>Pseudonocardiales</taxon>
        <taxon>Pseudonocardiaceae</taxon>
        <taxon>Amycolatopsis</taxon>
    </lineage>
</organism>
<evidence type="ECO:0000256" key="2">
    <source>
        <dbReference type="SAM" id="SignalP"/>
    </source>
</evidence>
<feature type="chain" id="PRO_5038836504" description="DUF3558 domain-containing protein" evidence="2">
    <location>
        <begin position="17"/>
        <end position="209"/>
    </location>
</feature>
<dbReference type="OrthoDB" id="3637277at2"/>
<evidence type="ECO:0000256" key="1">
    <source>
        <dbReference type="SAM" id="MobiDB-lite"/>
    </source>
</evidence>
<dbReference type="PROSITE" id="PS51257">
    <property type="entry name" value="PROKAR_LIPOPROTEIN"/>
    <property type="match status" value="1"/>
</dbReference>
<evidence type="ECO:0008006" key="5">
    <source>
        <dbReference type="Google" id="ProtNLM"/>
    </source>
</evidence>
<evidence type="ECO:0000313" key="4">
    <source>
        <dbReference type="Proteomes" id="UP000000328"/>
    </source>
</evidence>
<dbReference type="AlphaFoldDB" id="A0A0H3D7W3"/>
<dbReference type="InterPro" id="IPR024520">
    <property type="entry name" value="DUF3558"/>
</dbReference>
<evidence type="ECO:0000313" key="3">
    <source>
        <dbReference type="EMBL" id="ADJ46736.1"/>
    </source>
</evidence>